<keyword evidence="4" id="KW-1185">Reference proteome</keyword>
<organism evidence="3 4">
    <name type="scientific">Natrinema hispanicum</name>
    <dbReference type="NCBI Taxonomy" id="392421"/>
    <lineage>
        <taxon>Archaea</taxon>
        <taxon>Methanobacteriati</taxon>
        <taxon>Methanobacteriota</taxon>
        <taxon>Stenosarchaea group</taxon>
        <taxon>Halobacteria</taxon>
        <taxon>Halobacteriales</taxon>
        <taxon>Natrialbaceae</taxon>
        <taxon>Natrinema</taxon>
    </lineage>
</organism>
<proteinExistence type="predicted"/>
<evidence type="ECO:0000313" key="2">
    <source>
        <dbReference type="EMBL" id="SDD07358.1"/>
    </source>
</evidence>
<dbReference type="RefSeq" id="WP_092933422.1">
    <property type="nucleotide sequence ID" value="NZ_FMZP01000012.1"/>
</dbReference>
<evidence type="ECO:0000313" key="5">
    <source>
        <dbReference type="Proteomes" id="UP000324021"/>
    </source>
</evidence>
<reference evidence="4 5" key="2">
    <citation type="submission" date="2016-10" db="EMBL/GenBank/DDBJ databases">
        <authorList>
            <person name="Varghese N."/>
            <person name="Submissions S."/>
        </authorList>
    </citation>
    <scope>NUCLEOTIDE SEQUENCE [LARGE SCALE GENOMIC DNA]</scope>
    <source>
        <strain evidence="2 5">CDM_1</strain>
        <strain evidence="4">CDM_6</strain>
    </source>
</reference>
<dbReference type="EMBL" id="FOIC01000012">
    <property type="protein sequence ID" value="SET76287.1"/>
    <property type="molecule type" value="Genomic_DNA"/>
</dbReference>
<name>A0A1I0GYD7_9EURY</name>
<accession>A0A1I0GYD7</accession>
<dbReference type="Proteomes" id="UP000199320">
    <property type="component" value="Unassembled WGS sequence"/>
</dbReference>
<dbReference type="EMBL" id="FMZP01000012">
    <property type="protein sequence ID" value="SDD07358.1"/>
    <property type="molecule type" value="Genomic_DNA"/>
</dbReference>
<feature type="compositionally biased region" description="Low complexity" evidence="1">
    <location>
        <begin position="167"/>
        <end position="185"/>
    </location>
</feature>
<reference evidence="3" key="1">
    <citation type="submission" date="2016-10" db="EMBL/GenBank/DDBJ databases">
        <authorList>
            <person name="de Groot N.N."/>
        </authorList>
    </citation>
    <scope>NUCLEOTIDE SEQUENCE [LARGE SCALE GENOMIC DNA]</scope>
    <source>
        <strain evidence="3">CDM_6</strain>
    </source>
</reference>
<evidence type="ECO:0000313" key="3">
    <source>
        <dbReference type="EMBL" id="SET76287.1"/>
    </source>
</evidence>
<feature type="compositionally biased region" description="Low complexity" evidence="1">
    <location>
        <begin position="59"/>
        <end position="70"/>
    </location>
</feature>
<feature type="region of interest" description="Disordered" evidence="1">
    <location>
        <begin position="59"/>
        <end position="188"/>
    </location>
</feature>
<dbReference type="Proteomes" id="UP000324021">
    <property type="component" value="Unassembled WGS sequence"/>
</dbReference>
<evidence type="ECO:0000313" key="4">
    <source>
        <dbReference type="Proteomes" id="UP000199320"/>
    </source>
</evidence>
<dbReference type="OrthoDB" id="204261at2157"/>
<dbReference type="AlphaFoldDB" id="A0A1I0GYD7"/>
<sequence length="246" mass="26225">MRELRTCDFCAADAVGTFEIVPPELEPTEAEQRRVVCCPDCRDRLETLLEPLLARLGITDSDATDDSPPTHGSVVTAADSATTRSRPASANSNATVTDVPTDETAAPDVSEADPADNEADTDVSESDTDADESDPNADEADETDADAPTLEGGITLERDDQPDDTGSEAADAAAGADASPSSASPPRAYRKVIRLLRNREFPMQRRAVEELAAGAYDLESDEAEAIVEYAIDDGEFVENRGELHRP</sequence>
<gene>
    <name evidence="3" type="ORF">SAMN04488694_11218</name>
    <name evidence="2" type="ORF">SAMN05192552_10128</name>
</gene>
<evidence type="ECO:0000256" key="1">
    <source>
        <dbReference type="SAM" id="MobiDB-lite"/>
    </source>
</evidence>
<feature type="compositionally biased region" description="Polar residues" evidence="1">
    <location>
        <begin position="79"/>
        <end position="98"/>
    </location>
</feature>
<feature type="compositionally biased region" description="Acidic residues" evidence="1">
    <location>
        <begin position="110"/>
        <end position="145"/>
    </location>
</feature>
<protein>
    <submittedName>
        <fullName evidence="3">Uncharacterized protein</fullName>
    </submittedName>
</protein>